<evidence type="ECO:0000256" key="1">
    <source>
        <dbReference type="SAM" id="Phobius"/>
    </source>
</evidence>
<keyword evidence="1" id="KW-1133">Transmembrane helix</keyword>
<dbReference type="EMBL" id="JAACJM010000294">
    <property type="protein sequence ID" value="KAF5332989.1"/>
    <property type="molecule type" value="Genomic_DNA"/>
</dbReference>
<dbReference type="AlphaFoldDB" id="A0A8H5C0P6"/>
<keyword evidence="1" id="KW-0472">Membrane</keyword>
<dbReference type="Proteomes" id="UP000559256">
    <property type="component" value="Unassembled WGS sequence"/>
</dbReference>
<comment type="caution">
    <text evidence="2">The sequence shown here is derived from an EMBL/GenBank/DDBJ whole genome shotgun (WGS) entry which is preliminary data.</text>
</comment>
<organism evidence="2 3">
    <name type="scientific">Tetrapyrgos nigripes</name>
    <dbReference type="NCBI Taxonomy" id="182062"/>
    <lineage>
        <taxon>Eukaryota</taxon>
        <taxon>Fungi</taxon>
        <taxon>Dikarya</taxon>
        <taxon>Basidiomycota</taxon>
        <taxon>Agaricomycotina</taxon>
        <taxon>Agaricomycetes</taxon>
        <taxon>Agaricomycetidae</taxon>
        <taxon>Agaricales</taxon>
        <taxon>Marasmiineae</taxon>
        <taxon>Marasmiaceae</taxon>
        <taxon>Tetrapyrgos</taxon>
    </lineage>
</organism>
<sequence>MLALSTVMPFFSVLYPILVILMVSLEKSKDDSWNSAKDLSLSESIRFASAPAEAASQTQTRSHSDLEAKLESQIEVVYEVEIA</sequence>
<name>A0A8H5C0P6_9AGAR</name>
<dbReference type="OrthoDB" id="3107980at2759"/>
<proteinExistence type="predicted"/>
<keyword evidence="1" id="KW-0812">Transmembrane</keyword>
<accession>A0A8H5C0P6</accession>
<protein>
    <submittedName>
        <fullName evidence="2">Uncharacterized protein</fullName>
    </submittedName>
</protein>
<reference evidence="2 3" key="1">
    <citation type="journal article" date="2020" name="ISME J.">
        <title>Uncovering the hidden diversity of litter-decomposition mechanisms in mushroom-forming fungi.</title>
        <authorList>
            <person name="Floudas D."/>
            <person name="Bentzer J."/>
            <person name="Ahren D."/>
            <person name="Johansson T."/>
            <person name="Persson P."/>
            <person name="Tunlid A."/>
        </authorList>
    </citation>
    <scope>NUCLEOTIDE SEQUENCE [LARGE SCALE GENOMIC DNA]</scope>
    <source>
        <strain evidence="2 3">CBS 291.85</strain>
    </source>
</reference>
<gene>
    <name evidence="2" type="ORF">D9758_017493</name>
</gene>
<evidence type="ECO:0000313" key="2">
    <source>
        <dbReference type="EMBL" id="KAF5332989.1"/>
    </source>
</evidence>
<feature type="transmembrane region" description="Helical" evidence="1">
    <location>
        <begin position="6"/>
        <end position="25"/>
    </location>
</feature>
<keyword evidence="3" id="KW-1185">Reference proteome</keyword>
<evidence type="ECO:0000313" key="3">
    <source>
        <dbReference type="Proteomes" id="UP000559256"/>
    </source>
</evidence>